<dbReference type="SUPFAM" id="SSF46785">
    <property type="entry name" value="Winged helix' DNA-binding domain"/>
    <property type="match status" value="1"/>
</dbReference>
<dbReference type="Pfam" id="PF01037">
    <property type="entry name" value="AsnC_trans_reg"/>
    <property type="match status" value="1"/>
</dbReference>
<evidence type="ECO:0000313" key="5">
    <source>
        <dbReference type="EMBL" id="EQD47846.1"/>
    </source>
</evidence>
<name>T0ZHR7_9ZZZZ</name>
<dbReference type="SUPFAM" id="SSF54909">
    <property type="entry name" value="Dimeric alpha+beta barrel"/>
    <property type="match status" value="1"/>
</dbReference>
<protein>
    <submittedName>
        <fullName evidence="5">Transcription regulator, AsnC-type</fullName>
    </submittedName>
</protein>
<sequence length="163" mass="18237">MKVDALDRKILAVLQNDAQASYDRIAEILHRSPSTVRDRIAHMERAGVIRGYCAVIDPQSVGLGTEALVFCNMPSDREDEVASACLSLPPVLRVFHVSGERRTVLRVAVPDTQALWRFIAIDLKSLGIVDIDVKVILRTWQRFPPELLPTETPQLPFSLPVQK</sequence>
<dbReference type="PROSITE" id="PS50956">
    <property type="entry name" value="HTH_ASNC_2"/>
    <property type="match status" value="1"/>
</dbReference>
<gene>
    <name evidence="5" type="ORF">B1B_12138</name>
</gene>
<dbReference type="InterPro" id="IPR019887">
    <property type="entry name" value="Tscrpt_reg_AsnC/Lrp_C"/>
</dbReference>
<accession>T0ZHR7</accession>
<dbReference type="InterPro" id="IPR036390">
    <property type="entry name" value="WH_DNA-bd_sf"/>
</dbReference>
<evidence type="ECO:0000256" key="2">
    <source>
        <dbReference type="ARBA" id="ARBA00023125"/>
    </source>
</evidence>
<dbReference type="InterPro" id="IPR000485">
    <property type="entry name" value="AsnC-type_HTH_dom"/>
</dbReference>
<dbReference type="SMART" id="SM00344">
    <property type="entry name" value="HTH_ASNC"/>
    <property type="match status" value="1"/>
</dbReference>
<keyword evidence="2" id="KW-0238">DNA-binding</keyword>
<dbReference type="GO" id="GO:0043565">
    <property type="term" value="F:sequence-specific DNA binding"/>
    <property type="evidence" value="ECO:0007669"/>
    <property type="project" value="InterPro"/>
</dbReference>
<dbReference type="InterPro" id="IPR011008">
    <property type="entry name" value="Dimeric_a/b-barrel"/>
</dbReference>
<proteinExistence type="predicted"/>
<dbReference type="EMBL" id="AUZY01007935">
    <property type="protein sequence ID" value="EQD47846.1"/>
    <property type="molecule type" value="Genomic_DNA"/>
</dbReference>
<dbReference type="PANTHER" id="PTHR30154:SF34">
    <property type="entry name" value="TRANSCRIPTIONAL REGULATOR AZLB"/>
    <property type="match status" value="1"/>
</dbReference>
<reference evidence="5" key="2">
    <citation type="journal article" date="2014" name="ISME J.">
        <title>Microbial stratification in low pH oxic and suboxic macroscopic growths along an acid mine drainage.</title>
        <authorList>
            <person name="Mendez-Garcia C."/>
            <person name="Mesa V."/>
            <person name="Sprenger R.R."/>
            <person name="Richter M."/>
            <person name="Diez M.S."/>
            <person name="Solano J."/>
            <person name="Bargiela R."/>
            <person name="Golyshina O.V."/>
            <person name="Manteca A."/>
            <person name="Ramos J.L."/>
            <person name="Gallego J.R."/>
            <person name="Llorente I."/>
            <person name="Martins Dos Santos V.A."/>
            <person name="Jensen O.N."/>
            <person name="Pelaez A.I."/>
            <person name="Sanchez J."/>
            <person name="Ferrer M."/>
        </authorList>
    </citation>
    <scope>NUCLEOTIDE SEQUENCE</scope>
</reference>
<keyword evidence="3" id="KW-0804">Transcription</keyword>
<dbReference type="Pfam" id="PF13412">
    <property type="entry name" value="HTH_24"/>
    <property type="match status" value="1"/>
</dbReference>
<reference evidence="5" key="1">
    <citation type="submission" date="2013-08" db="EMBL/GenBank/DDBJ databases">
        <authorList>
            <person name="Mendez C."/>
            <person name="Richter M."/>
            <person name="Ferrer M."/>
            <person name="Sanchez J."/>
        </authorList>
    </citation>
    <scope>NUCLEOTIDE SEQUENCE</scope>
</reference>
<keyword evidence="1" id="KW-0805">Transcription regulation</keyword>
<dbReference type="PANTHER" id="PTHR30154">
    <property type="entry name" value="LEUCINE-RESPONSIVE REGULATORY PROTEIN"/>
    <property type="match status" value="1"/>
</dbReference>
<dbReference type="InterPro" id="IPR019888">
    <property type="entry name" value="Tscrpt_reg_AsnC-like"/>
</dbReference>
<comment type="caution">
    <text evidence="5">The sequence shown here is derived from an EMBL/GenBank/DDBJ whole genome shotgun (WGS) entry which is preliminary data.</text>
</comment>
<organism evidence="5">
    <name type="scientific">mine drainage metagenome</name>
    <dbReference type="NCBI Taxonomy" id="410659"/>
    <lineage>
        <taxon>unclassified sequences</taxon>
        <taxon>metagenomes</taxon>
        <taxon>ecological metagenomes</taxon>
    </lineage>
</organism>
<dbReference type="PRINTS" id="PR00033">
    <property type="entry name" value="HTHASNC"/>
</dbReference>
<feature type="domain" description="HTH asnC-type" evidence="4">
    <location>
        <begin position="3"/>
        <end position="64"/>
    </location>
</feature>
<dbReference type="GO" id="GO:0043200">
    <property type="term" value="P:response to amino acid"/>
    <property type="evidence" value="ECO:0007669"/>
    <property type="project" value="TreeGrafter"/>
</dbReference>
<evidence type="ECO:0000259" key="4">
    <source>
        <dbReference type="PROSITE" id="PS50956"/>
    </source>
</evidence>
<dbReference type="Gene3D" id="3.30.70.920">
    <property type="match status" value="1"/>
</dbReference>
<dbReference type="InterPro" id="IPR036388">
    <property type="entry name" value="WH-like_DNA-bd_sf"/>
</dbReference>
<dbReference type="Gene3D" id="1.10.10.10">
    <property type="entry name" value="Winged helix-like DNA-binding domain superfamily/Winged helix DNA-binding domain"/>
    <property type="match status" value="1"/>
</dbReference>
<evidence type="ECO:0000256" key="1">
    <source>
        <dbReference type="ARBA" id="ARBA00023015"/>
    </source>
</evidence>
<dbReference type="AlphaFoldDB" id="T0ZHR7"/>
<evidence type="ECO:0000256" key="3">
    <source>
        <dbReference type="ARBA" id="ARBA00023163"/>
    </source>
</evidence>
<dbReference type="GO" id="GO:0005829">
    <property type="term" value="C:cytosol"/>
    <property type="evidence" value="ECO:0007669"/>
    <property type="project" value="TreeGrafter"/>
</dbReference>